<evidence type="ECO:0000256" key="12">
    <source>
        <dbReference type="ARBA" id="ARBA00023033"/>
    </source>
</evidence>
<dbReference type="eggNOG" id="KOG0157">
    <property type="taxonomic scope" value="Eukaryota"/>
</dbReference>
<reference evidence="16 17" key="1">
    <citation type="journal article" date="2007" name="Nature">
        <title>Evolution of genes and genomes on the Drosophila phylogeny.</title>
        <authorList>
            <consortium name="Drosophila 12 Genomes Consortium"/>
            <person name="Clark A.G."/>
            <person name="Eisen M.B."/>
            <person name="Smith D.R."/>
            <person name="Bergman C.M."/>
            <person name="Oliver B."/>
            <person name="Markow T.A."/>
            <person name="Kaufman T.C."/>
            <person name="Kellis M."/>
            <person name="Gelbart W."/>
            <person name="Iyer V.N."/>
            <person name="Pollard D.A."/>
            <person name="Sackton T.B."/>
            <person name="Larracuente A.M."/>
            <person name="Singh N.D."/>
            <person name="Abad J.P."/>
            <person name="Abt D.N."/>
            <person name="Adryan B."/>
            <person name="Aguade M."/>
            <person name="Akashi H."/>
            <person name="Anderson W.W."/>
            <person name="Aquadro C.F."/>
            <person name="Ardell D.H."/>
            <person name="Arguello R."/>
            <person name="Artieri C.G."/>
            <person name="Barbash D.A."/>
            <person name="Barker D."/>
            <person name="Barsanti P."/>
            <person name="Batterham P."/>
            <person name="Batzoglou S."/>
            <person name="Begun D."/>
            <person name="Bhutkar A."/>
            <person name="Blanco E."/>
            <person name="Bosak S.A."/>
            <person name="Bradley R.K."/>
            <person name="Brand A.D."/>
            <person name="Brent M.R."/>
            <person name="Brooks A.N."/>
            <person name="Brown R.H."/>
            <person name="Butlin R.K."/>
            <person name="Caggese C."/>
            <person name="Calvi B.R."/>
            <person name="Bernardo de Carvalho A."/>
            <person name="Caspi A."/>
            <person name="Castrezana S."/>
            <person name="Celniker S.E."/>
            <person name="Chang J.L."/>
            <person name="Chapple C."/>
            <person name="Chatterji S."/>
            <person name="Chinwalla A."/>
            <person name="Civetta A."/>
            <person name="Clifton S.W."/>
            <person name="Comeron J.M."/>
            <person name="Costello J.C."/>
            <person name="Coyne J.A."/>
            <person name="Daub J."/>
            <person name="David R.G."/>
            <person name="Delcher A.L."/>
            <person name="Delehaunty K."/>
            <person name="Do C.B."/>
            <person name="Ebling H."/>
            <person name="Edwards K."/>
            <person name="Eickbush T."/>
            <person name="Evans J.D."/>
            <person name="Filipski A."/>
            <person name="Findeiss S."/>
            <person name="Freyhult E."/>
            <person name="Fulton L."/>
            <person name="Fulton R."/>
            <person name="Garcia A.C."/>
            <person name="Gardiner A."/>
            <person name="Garfield D.A."/>
            <person name="Garvin B.E."/>
            <person name="Gibson G."/>
            <person name="Gilbert D."/>
            <person name="Gnerre S."/>
            <person name="Godfrey J."/>
            <person name="Good R."/>
            <person name="Gotea V."/>
            <person name="Gravely B."/>
            <person name="Greenberg A.J."/>
            <person name="Griffiths-Jones S."/>
            <person name="Gross S."/>
            <person name="Guigo R."/>
            <person name="Gustafson E.A."/>
            <person name="Haerty W."/>
            <person name="Hahn M.W."/>
            <person name="Halligan D.L."/>
            <person name="Halpern A.L."/>
            <person name="Halter G.M."/>
            <person name="Han M.V."/>
            <person name="Heger A."/>
            <person name="Hillier L."/>
            <person name="Hinrichs A.S."/>
            <person name="Holmes I."/>
            <person name="Hoskins R.A."/>
            <person name="Hubisz M.J."/>
            <person name="Hultmark D."/>
            <person name="Huntley M.A."/>
            <person name="Jaffe D.B."/>
            <person name="Jagadeeshan S."/>
            <person name="Jeck W.R."/>
            <person name="Johnson J."/>
            <person name="Jones C.D."/>
            <person name="Jordan W.C."/>
            <person name="Karpen G.H."/>
            <person name="Kataoka E."/>
            <person name="Keightley P.D."/>
            <person name="Kheradpour P."/>
            <person name="Kirkness E.F."/>
            <person name="Koerich L.B."/>
            <person name="Kristiansen K."/>
            <person name="Kudrna D."/>
            <person name="Kulathinal R.J."/>
            <person name="Kumar S."/>
            <person name="Kwok R."/>
            <person name="Lander E."/>
            <person name="Langley C.H."/>
            <person name="Lapoint R."/>
            <person name="Lazzaro B.P."/>
            <person name="Lee S.J."/>
            <person name="Levesque L."/>
            <person name="Li R."/>
            <person name="Lin C.F."/>
            <person name="Lin M.F."/>
            <person name="Lindblad-Toh K."/>
            <person name="Llopart A."/>
            <person name="Long M."/>
            <person name="Low L."/>
            <person name="Lozovsky E."/>
            <person name="Lu J."/>
            <person name="Luo M."/>
            <person name="Machado C.A."/>
            <person name="Makalowski W."/>
            <person name="Marzo M."/>
            <person name="Matsuda M."/>
            <person name="Matzkin L."/>
            <person name="McAllister B."/>
            <person name="McBride C.S."/>
            <person name="McKernan B."/>
            <person name="McKernan K."/>
            <person name="Mendez-Lago M."/>
            <person name="Minx P."/>
            <person name="Mollenhauer M.U."/>
            <person name="Montooth K."/>
            <person name="Mount S.M."/>
            <person name="Mu X."/>
            <person name="Myers E."/>
            <person name="Negre B."/>
            <person name="Newfeld S."/>
            <person name="Nielsen R."/>
            <person name="Noor M.A."/>
            <person name="O'Grady P."/>
            <person name="Pachter L."/>
            <person name="Papaceit M."/>
            <person name="Parisi M.J."/>
            <person name="Parisi M."/>
            <person name="Parts L."/>
            <person name="Pedersen J.S."/>
            <person name="Pesole G."/>
            <person name="Phillippy A.M."/>
            <person name="Ponting C.P."/>
            <person name="Pop M."/>
            <person name="Porcelli D."/>
            <person name="Powell J.R."/>
            <person name="Prohaska S."/>
            <person name="Pruitt K."/>
            <person name="Puig M."/>
            <person name="Quesneville H."/>
            <person name="Ram K.R."/>
            <person name="Rand D."/>
            <person name="Rasmussen M.D."/>
            <person name="Reed L.K."/>
            <person name="Reenan R."/>
            <person name="Reily A."/>
            <person name="Remington K.A."/>
            <person name="Rieger T.T."/>
            <person name="Ritchie M.G."/>
            <person name="Robin C."/>
            <person name="Rogers Y.H."/>
            <person name="Rohde C."/>
            <person name="Rozas J."/>
            <person name="Rubenfield M.J."/>
            <person name="Ruiz A."/>
            <person name="Russo S."/>
            <person name="Salzberg S.L."/>
            <person name="Sanchez-Gracia A."/>
            <person name="Saranga D.J."/>
            <person name="Sato H."/>
            <person name="Schaeffer S.W."/>
            <person name="Schatz M.C."/>
            <person name="Schlenke T."/>
            <person name="Schwartz R."/>
            <person name="Segarra C."/>
            <person name="Singh R.S."/>
            <person name="Sirot L."/>
            <person name="Sirota M."/>
            <person name="Sisneros N.B."/>
            <person name="Smith C.D."/>
            <person name="Smith T.F."/>
            <person name="Spieth J."/>
            <person name="Stage D.E."/>
            <person name="Stark A."/>
            <person name="Stephan W."/>
            <person name="Strausberg R.L."/>
            <person name="Strempel S."/>
            <person name="Sturgill D."/>
            <person name="Sutton G."/>
            <person name="Sutton G.G."/>
            <person name="Tao W."/>
            <person name="Teichmann S."/>
            <person name="Tobari Y.N."/>
            <person name="Tomimura Y."/>
            <person name="Tsolas J.M."/>
            <person name="Valente V.L."/>
            <person name="Venter E."/>
            <person name="Venter J.C."/>
            <person name="Vicario S."/>
            <person name="Vieira F.G."/>
            <person name="Vilella A.J."/>
            <person name="Villasante A."/>
            <person name="Walenz B."/>
            <person name="Wang J."/>
            <person name="Wasserman M."/>
            <person name="Watts T."/>
            <person name="Wilson D."/>
            <person name="Wilson R.K."/>
            <person name="Wing R.A."/>
            <person name="Wolfner M.F."/>
            <person name="Wong A."/>
            <person name="Wong G.K."/>
            <person name="Wu C.I."/>
            <person name="Wu G."/>
            <person name="Yamamoto D."/>
            <person name="Yang H.P."/>
            <person name="Yang S.P."/>
            <person name="Yorke J.A."/>
            <person name="Yoshida K."/>
            <person name="Zdobnov E."/>
            <person name="Zhang P."/>
            <person name="Zhang Y."/>
            <person name="Zimin A.V."/>
            <person name="Baldwin J."/>
            <person name="Abdouelleil A."/>
            <person name="Abdulkadir J."/>
            <person name="Abebe A."/>
            <person name="Abera B."/>
            <person name="Abreu J."/>
            <person name="Acer S.C."/>
            <person name="Aftuck L."/>
            <person name="Alexander A."/>
            <person name="An P."/>
            <person name="Anderson E."/>
            <person name="Anderson S."/>
            <person name="Arachi H."/>
            <person name="Azer M."/>
            <person name="Bachantsang P."/>
            <person name="Barry A."/>
            <person name="Bayul T."/>
            <person name="Berlin A."/>
            <person name="Bessette D."/>
            <person name="Bloom T."/>
            <person name="Blye J."/>
            <person name="Boguslavskiy L."/>
            <person name="Bonnet C."/>
            <person name="Boukhgalter B."/>
            <person name="Bourzgui I."/>
            <person name="Brown A."/>
            <person name="Cahill P."/>
            <person name="Channer S."/>
            <person name="Cheshatsang Y."/>
            <person name="Chuda L."/>
            <person name="Citroen M."/>
            <person name="Collymore A."/>
            <person name="Cooke P."/>
            <person name="Costello M."/>
            <person name="D'Aco K."/>
            <person name="Daza R."/>
            <person name="De Haan G."/>
            <person name="DeGray S."/>
            <person name="DeMaso C."/>
            <person name="Dhargay N."/>
            <person name="Dooley K."/>
            <person name="Dooley E."/>
            <person name="Doricent M."/>
            <person name="Dorje P."/>
            <person name="Dorjee K."/>
            <person name="Dupes A."/>
            <person name="Elong R."/>
            <person name="Falk J."/>
            <person name="Farina A."/>
            <person name="Faro S."/>
            <person name="Ferguson D."/>
            <person name="Fisher S."/>
            <person name="Foley C.D."/>
            <person name="Franke A."/>
            <person name="Friedrich D."/>
            <person name="Gadbois L."/>
            <person name="Gearin G."/>
            <person name="Gearin C.R."/>
            <person name="Giannoukos G."/>
            <person name="Goode T."/>
            <person name="Graham J."/>
            <person name="Grandbois E."/>
            <person name="Grewal S."/>
            <person name="Gyaltsen K."/>
            <person name="Hafez N."/>
            <person name="Hagos B."/>
            <person name="Hall J."/>
            <person name="Henson C."/>
            <person name="Hollinger A."/>
            <person name="Honan T."/>
            <person name="Huard M.D."/>
            <person name="Hughes L."/>
            <person name="Hurhula B."/>
            <person name="Husby M.E."/>
            <person name="Kamat A."/>
            <person name="Kanga B."/>
            <person name="Kashin S."/>
            <person name="Khazanovich D."/>
            <person name="Kisner P."/>
            <person name="Lance K."/>
            <person name="Lara M."/>
            <person name="Lee W."/>
            <person name="Lennon N."/>
            <person name="Letendre F."/>
            <person name="LeVine R."/>
            <person name="Lipovsky A."/>
            <person name="Liu X."/>
            <person name="Liu J."/>
            <person name="Liu S."/>
            <person name="Lokyitsang T."/>
            <person name="Lokyitsang Y."/>
            <person name="Lubonja R."/>
            <person name="Lui A."/>
            <person name="MacDonald P."/>
            <person name="Magnisalis V."/>
            <person name="Maru K."/>
            <person name="Matthews C."/>
            <person name="McCusker W."/>
            <person name="McDonough S."/>
            <person name="Mehta T."/>
            <person name="Meldrim J."/>
            <person name="Meneus L."/>
            <person name="Mihai O."/>
            <person name="Mihalev A."/>
            <person name="Mihova T."/>
            <person name="Mittelman R."/>
            <person name="Mlenga V."/>
            <person name="Montmayeur A."/>
            <person name="Mulrain L."/>
            <person name="Navidi A."/>
            <person name="Naylor J."/>
            <person name="Negash T."/>
            <person name="Nguyen T."/>
            <person name="Nguyen N."/>
            <person name="Nicol R."/>
            <person name="Norbu C."/>
            <person name="Norbu N."/>
            <person name="Novod N."/>
            <person name="O'Neill B."/>
            <person name="Osman S."/>
            <person name="Markiewicz E."/>
            <person name="Oyono O.L."/>
            <person name="Patti C."/>
            <person name="Phunkhang P."/>
            <person name="Pierre F."/>
            <person name="Priest M."/>
            <person name="Raghuraman S."/>
            <person name="Rege F."/>
            <person name="Reyes R."/>
            <person name="Rise C."/>
            <person name="Rogov P."/>
            <person name="Ross K."/>
            <person name="Ryan E."/>
            <person name="Settipalli S."/>
            <person name="Shea T."/>
            <person name="Sherpa N."/>
            <person name="Shi L."/>
            <person name="Shih D."/>
            <person name="Sparrow T."/>
            <person name="Spaulding J."/>
            <person name="Stalker J."/>
            <person name="Stange-Thomann N."/>
            <person name="Stavropoulos S."/>
            <person name="Stone C."/>
            <person name="Strader C."/>
            <person name="Tesfaye S."/>
            <person name="Thomson T."/>
            <person name="Thoulutsang Y."/>
            <person name="Thoulutsang D."/>
            <person name="Topham K."/>
            <person name="Topping I."/>
            <person name="Tsamla T."/>
            <person name="Vassiliev H."/>
            <person name="Vo A."/>
            <person name="Wangchuk T."/>
            <person name="Wangdi T."/>
            <person name="Weiand M."/>
            <person name="Wilkinson J."/>
            <person name="Wilson A."/>
            <person name="Yadav S."/>
            <person name="Young G."/>
            <person name="Yu Q."/>
            <person name="Zembek L."/>
            <person name="Zhong D."/>
            <person name="Zimmer A."/>
            <person name="Zwirko Z."/>
            <person name="Jaffe D.B."/>
            <person name="Alvarez P."/>
            <person name="Brockman W."/>
            <person name="Butler J."/>
            <person name="Chin C."/>
            <person name="Gnerre S."/>
            <person name="Grabherr M."/>
            <person name="Kleber M."/>
            <person name="Mauceli E."/>
            <person name="MacCallum I."/>
        </authorList>
    </citation>
    <scope>NUCLEOTIDE SEQUENCE [LARGE SCALE GENOMIC DNA]</scope>
    <source>
        <strain evidence="17">Tucson 15287-2541.00</strain>
    </source>
</reference>
<dbReference type="GO" id="GO:0004497">
    <property type="term" value="F:monooxygenase activity"/>
    <property type="evidence" value="ECO:0007669"/>
    <property type="project" value="UniProtKB-KW"/>
</dbReference>
<dbReference type="InterPro" id="IPR017972">
    <property type="entry name" value="Cyt_P450_CS"/>
</dbReference>
<dbReference type="GO" id="GO:0005506">
    <property type="term" value="F:iron ion binding"/>
    <property type="evidence" value="ECO:0007669"/>
    <property type="project" value="InterPro"/>
</dbReference>
<dbReference type="GO" id="GO:0005789">
    <property type="term" value="C:endoplasmic reticulum membrane"/>
    <property type="evidence" value="ECO:0007669"/>
    <property type="project" value="UniProtKB-SubCell"/>
</dbReference>
<dbReference type="OMA" id="ANRFNYW"/>
<dbReference type="SUPFAM" id="SSF48264">
    <property type="entry name" value="Cytochrome P450"/>
    <property type="match status" value="1"/>
</dbReference>
<dbReference type="STRING" id="7222.B4J288"/>
<evidence type="ECO:0000256" key="14">
    <source>
        <dbReference type="PIRSR" id="PIRSR602403-1"/>
    </source>
</evidence>
<evidence type="ECO:0000256" key="2">
    <source>
        <dbReference type="ARBA" id="ARBA00003690"/>
    </source>
</evidence>
<evidence type="ECO:0000313" key="16">
    <source>
        <dbReference type="EMBL" id="EDV97039.1"/>
    </source>
</evidence>
<proteinExistence type="inferred from homology"/>
<evidence type="ECO:0000256" key="15">
    <source>
        <dbReference type="RuleBase" id="RU000461"/>
    </source>
</evidence>
<dbReference type="GO" id="GO:0016705">
    <property type="term" value="F:oxidoreductase activity, acting on paired donors, with incorporation or reduction of molecular oxygen"/>
    <property type="evidence" value="ECO:0007669"/>
    <property type="project" value="InterPro"/>
</dbReference>
<evidence type="ECO:0000256" key="11">
    <source>
        <dbReference type="ARBA" id="ARBA00023004"/>
    </source>
</evidence>
<evidence type="ECO:0000256" key="3">
    <source>
        <dbReference type="ARBA" id="ARBA00004174"/>
    </source>
</evidence>
<dbReference type="SMR" id="B4J288"/>
<comment type="cofactor">
    <cofactor evidence="1 14">
        <name>heme</name>
        <dbReference type="ChEBI" id="CHEBI:30413"/>
    </cofactor>
</comment>
<comment type="similarity">
    <text evidence="5 15">Belongs to the cytochrome P450 family.</text>
</comment>
<comment type="subcellular location">
    <subcellularLocation>
        <location evidence="4">Endoplasmic reticulum membrane</location>
        <topology evidence="4">Peripheral membrane protein</topology>
    </subcellularLocation>
    <subcellularLocation>
        <location evidence="3">Microsome membrane</location>
        <topology evidence="3">Peripheral membrane protein</topology>
    </subcellularLocation>
</comment>
<dbReference type="FunCoup" id="B4J288">
    <property type="interactions" value="2"/>
</dbReference>
<keyword evidence="7 14" id="KW-0479">Metal-binding</keyword>
<evidence type="ECO:0000256" key="6">
    <source>
        <dbReference type="ARBA" id="ARBA00022617"/>
    </source>
</evidence>
<dbReference type="PhylomeDB" id="B4J288"/>
<protein>
    <submittedName>
        <fullName evidence="16">GH14889</fullName>
    </submittedName>
</protein>
<dbReference type="AlphaFoldDB" id="B4J288"/>
<accession>B4J288</accession>
<dbReference type="InterPro" id="IPR002403">
    <property type="entry name" value="Cyt_P450_E_grp-IV"/>
</dbReference>
<evidence type="ECO:0000256" key="5">
    <source>
        <dbReference type="ARBA" id="ARBA00010617"/>
    </source>
</evidence>
<dbReference type="InterPro" id="IPR050196">
    <property type="entry name" value="Cytochrome_P450_Monoox"/>
</dbReference>
<keyword evidence="8" id="KW-0256">Endoplasmic reticulum</keyword>
<dbReference type="EMBL" id="CH916366">
    <property type="protein sequence ID" value="EDV97039.1"/>
    <property type="molecule type" value="Genomic_DNA"/>
</dbReference>
<organism evidence="17">
    <name type="scientific">Drosophila grimshawi</name>
    <name type="common">Hawaiian fruit fly</name>
    <name type="synonym">Idiomyia grimshawi</name>
    <dbReference type="NCBI Taxonomy" id="7222"/>
    <lineage>
        <taxon>Eukaryota</taxon>
        <taxon>Metazoa</taxon>
        <taxon>Ecdysozoa</taxon>
        <taxon>Arthropoda</taxon>
        <taxon>Hexapoda</taxon>
        <taxon>Insecta</taxon>
        <taxon>Pterygota</taxon>
        <taxon>Neoptera</taxon>
        <taxon>Endopterygota</taxon>
        <taxon>Diptera</taxon>
        <taxon>Brachycera</taxon>
        <taxon>Muscomorpha</taxon>
        <taxon>Ephydroidea</taxon>
        <taxon>Drosophilidae</taxon>
        <taxon>Drosophila</taxon>
        <taxon>Hawaiian Drosophila</taxon>
    </lineage>
</organism>
<dbReference type="InParanoid" id="B4J288"/>
<dbReference type="PRINTS" id="PR00385">
    <property type="entry name" value="P450"/>
</dbReference>
<dbReference type="Gene3D" id="1.10.630.10">
    <property type="entry name" value="Cytochrome P450"/>
    <property type="match status" value="1"/>
</dbReference>
<evidence type="ECO:0000256" key="9">
    <source>
        <dbReference type="ARBA" id="ARBA00022848"/>
    </source>
</evidence>
<keyword evidence="17" id="KW-1185">Reference proteome</keyword>
<keyword evidence="11 14" id="KW-0408">Iron</keyword>
<dbReference type="InterPro" id="IPR036396">
    <property type="entry name" value="Cyt_P450_sf"/>
</dbReference>
<comment type="function">
    <text evidence="2">May be involved in the metabolism of insect hormones and in the breakdown of synthetic insecticides.</text>
</comment>
<keyword evidence="12 15" id="KW-0503">Monooxygenase</keyword>
<keyword evidence="10 15" id="KW-0560">Oxidoreductase</keyword>
<dbReference type="HOGENOM" id="CLU_001570_4_1_1"/>
<dbReference type="GO" id="GO:0020037">
    <property type="term" value="F:heme binding"/>
    <property type="evidence" value="ECO:0007669"/>
    <property type="project" value="InterPro"/>
</dbReference>
<feature type="binding site" description="axial binding residue" evidence="14">
    <location>
        <position position="417"/>
    </location>
    <ligand>
        <name>heme</name>
        <dbReference type="ChEBI" id="CHEBI:30413"/>
    </ligand>
    <ligandPart>
        <name>Fe</name>
        <dbReference type="ChEBI" id="CHEBI:18248"/>
    </ligandPart>
</feature>
<sequence>MILPSIFVCFCLASAVNYFRTRRQRKFITNLKGPFSFPLTGALLKIVLLTPKNFFKRSADYLGKYGALTRCWIFDRLFIPVADLELAKQLLHSESHLETGQKLMSDWLGDSVLMCQQEHWSQRHQQIAALFKPENMLQLTKLCQQQANQLCPQLVQQAETREIFDVWQIVSGNVLDLILTELYRNRFLSIKSANRFTYWLASPLKRRRQRRLIKVINAENKQIVEQCRQQQQTKMPMKSEVFIIDEFVSTTPSREHQSLLDVLLEYEKLTDEQLCSELNTCNYLGYTLCSTTLCFALILIARHPAVQQRCLEELRASRSAEDGNLPSLPYLDAVLKEVLRLHPPQLIVGRQLSQDFTYTHSLVGDGILPTGAEIYINLYELQRCEQQYGKNAQHFQPERFMDHPPELLSFSLGPRSCPAQQFSLSLLKTLLAPLLLQFELLPHGDAVRPNLRLILGSQNGFLLALRQR</sequence>
<dbReference type="PANTHER" id="PTHR24291">
    <property type="entry name" value="CYTOCHROME P450 FAMILY 4"/>
    <property type="match status" value="1"/>
</dbReference>
<evidence type="ECO:0000256" key="8">
    <source>
        <dbReference type="ARBA" id="ARBA00022824"/>
    </source>
</evidence>
<dbReference type="PANTHER" id="PTHR24291:SF189">
    <property type="entry name" value="CYTOCHROME P450 4C3-RELATED"/>
    <property type="match status" value="1"/>
</dbReference>
<evidence type="ECO:0000256" key="7">
    <source>
        <dbReference type="ARBA" id="ARBA00022723"/>
    </source>
</evidence>
<keyword evidence="9" id="KW-0492">Microsome</keyword>
<evidence type="ECO:0000256" key="4">
    <source>
        <dbReference type="ARBA" id="ARBA00004406"/>
    </source>
</evidence>
<evidence type="ECO:0000256" key="13">
    <source>
        <dbReference type="ARBA" id="ARBA00023136"/>
    </source>
</evidence>
<keyword evidence="13" id="KW-0472">Membrane</keyword>
<dbReference type="Proteomes" id="UP000001070">
    <property type="component" value="Unassembled WGS sequence"/>
</dbReference>
<dbReference type="PROSITE" id="PS00086">
    <property type="entry name" value="CYTOCHROME_P450"/>
    <property type="match status" value="1"/>
</dbReference>
<name>B4J288_DROGR</name>
<gene>
    <name evidence="16" type="primary">Dgri\GH14889</name>
    <name evidence="16" type="ORF">Dgri_GH14889</name>
</gene>
<dbReference type="OrthoDB" id="1470350at2759"/>
<evidence type="ECO:0000256" key="1">
    <source>
        <dbReference type="ARBA" id="ARBA00001971"/>
    </source>
</evidence>
<dbReference type="PRINTS" id="PR00465">
    <property type="entry name" value="EP450IV"/>
</dbReference>
<dbReference type="Pfam" id="PF00067">
    <property type="entry name" value="p450"/>
    <property type="match status" value="1"/>
</dbReference>
<evidence type="ECO:0000256" key="10">
    <source>
        <dbReference type="ARBA" id="ARBA00023002"/>
    </source>
</evidence>
<evidence type="ECO:0000313" key="17">
    <source>
        <dbReference type="Proteomes" id="UP000001070"/>
    </source>
</evidence>
<dbReference type="InterPro" id="IPR001128">
    <property type="entry name" value="Cyt_P450"/>
</dbReference>
<keyword evidence="6 14" id="KW-0349">Heme</keyword>